<reference evidence="3 4" key="1">
    <citation type="submission" date="2019-03" db="EMBL/GenBank/DDBJ databases">
        <title>This is whole genome sequence of Paenibacillus sp MS74 strain.</title>
        <authorList>
            <person name="Trinh H.N."/>
        </authorList>
    </citation>
    <scope>NUCLEOTIDE SEQUENCE [LARGE SCALE GENOMIC DNA]</scope>
    <source>
        <strain evidence="3 4">MS74</strain>
    </source>
</reference>
<dbReference type="PANTHER" id="PTHR31088">
    <property type="entry name" value="MEMBRANE-ASSOCIATED PROTEIN VIPP1, CHLOROPLASTIC"/>
    <property type="match status" value="1"/>
</dbReference>
<keyword evidence="4" id="KW-1185">Reference proteome</keyword>
<dbReference type="OrthoDB" id="9779630at2"/>
<accession>A0A4R5KCL0</accession>
<comment type="similarity">
    <text evidence="1">Belongs to the PspA/Vipp/IM30 family.</text>
</comment>
<keyword evidence="2" id="KW-0175">Coiled coil</keyword>
<sequence length="231" mass="26625">MSIGKRLRDITVANFNEMLEQSEDPVRLIDKYLSEQSEQIRESERLLQQCLSHAATLRQTYVSATQLKERREQQALVALKAGEDEMARIALQEKLQQEERSAQYKALYEQSKLGIVELEQQLQQLKADFDEVASKRSYYIARLESVRLQQRMNERLRGMGGGFGHSPRMFDRLEERVSDMELSARTLREIRSHGRDAIIAAGNAASAASQLVDHELEKLKSKLQQEGWMRS</sequence>
<evidence type="ECO:0000256" key="2">
    <source>
        <dbReference type="SAM" id="Coils"/>
    </source>
</evidence>
<dbReference type="InterPro" id="IPR007157">
    <property type="entry name" value="PspA_VIPP1"/>
</dbReference>
<dbReference type="PANTHER" id="PTHR31088:SF6">
    <property type="entry name" value="PHAGE SHOCK PROTEIN A"/>
    <property type="match status" value="1"/>
</dbReference>
<gene>
    <name evidence="3" type="ORF">E1757_31445</name>
</gene>
<dbReference type="Proteomes" id="UP000295636">
    <property type="component" value="Unassembled WGS sequence"/>
</dbReference>
<dbReference type="RefSeq" id="WP_133235781.1">
    <property type="nucleotide sequence ID" value="NZ_SMRT01000024.1"/>
</dbReference>
<name>A0A4R5KCL0_9BACL</name>
<comment type="caution">
    <text evidence="3">The sequence shown here is derived from an EMBL/GenBank/DDBJ whole genome shotgun (WGS) entry which is preliminary data.</text>
</comment>
<protein>
    <submittedName>
        <fullName evidence="3">PspA/IM30 family protein</fullName>
    </submittedName>
</protein>
<evidence type="ECO:0000313" key="3">
    <source>
        <dbReference type="EMBL" id="TDF91857.1"/>
    </source>
</evidence>
<dbReference type="Pfam" id="PF04012">
    <property type="entry name" value="PspA_IM30"/>
    <property type="match status" value="1"/>
</dbReference>
<dbReference type="AlphaFoldDB" id="A0A4R5KCL0"/>
<proteinExistence type="inferred from homology"/>
<feature type="coiled-coil region" evidence="2">
    <location>
        <begin position="108"/>
        <end position="135"/>
    </location>
</feature>
<dbReference type="EMBL" id="SMRT01000024">
    <property type="protein sequence ID" value="TDF91857.1"/>
    <property type="molecule type" value="Genomic_DNA"/>
</dbReference>
<evidence type="ECO:0000256" key="1">
    <source>
        <dbReference type="ARBA" id="ARBA00043985"/>
    </source>
</evidence>
<organism evidence="3 4">
    <name type="scientific">Paenibacillus piri</name>
    <dbReference type="NCBI Taxonomy" id="2547395"/>
    <lineage>
        <taxon>Bacteria</taxon>
        <taxon>Bacillati</taxon>
        <taxon>Bacillota</taxon>
        <taxon>Bacilli</taxon>
        <taxon>Bacillales</taxon>
        <taxon>Paenibacillaceae</taxon>
        <taxon>Paenibacillus</taxon>
    </lineage>
</organism>
<evidence type="ECO:0000313" key="4">
    <source>
        <dbReference type="Proteomes" id="UP000295636"/>
    </source>
</evidence>